<accession>A0A7W6BM11</accession>
<organism evidence="2 3">
    <name type="scientific">Sphingobium jiangsuense</name>
    <dbReference type="NCBI Taxonomy" id="870476"/>
    <lineage>
        <taxon>Bacteria</taxon>
        <taxon>Pseudomonadati</taxon>
        <taxon>Pseudomonadota</taxon>
        <taxon>Alphaproteobacteria</taxon>
        <taxon>Sphingomonadales</taxon>
        <taxon>Sphingomonadaceae</taxon>
        <taxon>Sphingobium</taxon>
    </lineage>
</organism>
<evidence type="ECO:0000313" key="2">
    <source>
        <dbReference type="EMBL" id="MBB3926077.1"/>
    </source>
</evidence>
<evidence type="ECO:0000256" key="1">
    <source>
        <dbReference type="SAM" id="MobiDB-lite"/>
    </source>
</evidence>
<protein>
    <submittedName>
        <fullName evidence="2">Uncharacterized protein</fullName>
    </submittedName>
</protein>
<sequence>MAAGGILVVDRHTPPVRAGPRRGRELAAG</sequence>
<proteinExistence type="predicted"/>
<keyword evidence="3" id="KW-1185">Reference proteome</keyword>
<dbReference type="AlphaFoldDB" id="A0A7W6BM11"/>
<gene>
    <name evidence="2" type="ORF">GGR43_001792</name>
</gene>
<reference evidence="2 3" key="1">
    <citation type="submission" date="2020-08" db="EMBL/GenBank/DDBJ databases">
        <title>Genomic Encyclopedia of Type Strains, Phase IV (KMG-IV): sequencing the most valuable type-strain genomes for metagenomic binning, comparative biology and taxonomic classification.</title>
        <authorList>
            <person name="Goeker M."/>
        </authorList>
    </citation>
    <scope>NUCLEOTIDE SEQUENCE [LARGE SCALE GENOMIC DNA]</scope>
    <source>
        <strain evidence="2 3">DSM 26189</strain>
    </source>
</reference>
<feature type="region of interest" description="Disordered" evidence="1">
    <location>
        <begin position="1"/>
        <end position="29"/>
    </location>
</feature>
<evidence type="ECO:0000313" key="3">
    <source>
        <dbReference type="Proteomes" id="UP000571950"/>
    </source>
</evidence>
<dbReference type="Proteomes" id="UP000571950">
    <property type="component" value="Unassembled WGS sequence"/>
</dbReference>
<comment type="caution">
    <text evidence="2">The sequence shown here is derived from an EMBL/GenBank/DDBJ whole genome shotgun (WGS) entry which is preliminary data.</text>
</comment>
<name>A0A7W6BM11_9SPHN</name>
<dbReference type="EMBL" id="JACIDT010000005">
    <property type="protein sequence ID" value="MBB3926077.1"/>
    <property type="molecule type" value="Genomic_DNA"/>
</dbReference>